<name>A0A183GS68_HELPZ</name>
<gene>
    <name evidence="2" type="ORF">HPBE_LOCUS25537</name>
</gene>
<evidence type="ECO:0000313" key="2">
    <source>
        <dbReference type="EMBL" id="VDP51959.1"/>
    </source>
</evidence>
<protein>
    <submittedName>
        <fullName evidence="4">DUF4134 domain-containing protein</fullName>
    </submittedName>
</protein>
<evidence type="ECO:0000313" key="3">
    <source>
        <dbReference type="Proteomes" id="UP000050761"/>
    </source>
</evidence>
<feature type="transmembrane region" description="Helical" evidence="1">
    <location>
        <begin position="22"/>
        <end position="42"/>
    </location>
</feature>
<dbReference type="WBParaSite" id="HPBE_0002553801-mRNA-1">
    <property type="protein sequence ID" value="HPBE_0002553801-mRNA-1"/>
    <property type="gene ID" value="HPBE_0002553801"/>
</dbReference>
<feature type="transmembrane region" description="Helical" evidence="1">
    <location>
        <begin position="54"/>
        <end position="77"/>
    </location>
</feature>
<accession>A0A3P8I1D8</accession>
<dbReference type="EMBL" id="UZAH01038087">
    <property type="protein sequence ID" value="VDP51959.1"/>
    <property type="molecule type" value="Genomic_DNA"/>
</dbReference>
<dbReference type="AlphaFoldDB" id="A0A183GS68"/>
<reference evidence="4" key="2">
    <citation type="submission" date="2019-09" db="UniProtKB">
        <authorList>
            <consortium name="WormBaseParasite"/>
        </authorList>
    </citation>
    <scope>IDENTIFICATION</scope>
</reference>
<sequence length="87" mass="9377">MNVSKTENYSSAAEGFATFHQFFNLSCQVGAFLGSAFAFVVARKLTKQASAKEINAIKPILVVSFISCIVISSSNIVSHQACRRISS</sequence>
<organism evidence="3 4">
    <name type="scientific">Heligmosomoides polygyrus</name>
    <name type="common">Parasitic roundworm</name>
    <dbReference type="NCBI Taxonomy" id="6339"/>
    <lineage>
        <taxon>Eukaryota</taxon>
        <taxon>Metazoa</taxon>
        <taxon>Ecdysozoa</taxon>
        <taxon>Nematoda</taxon>
        <taxon>Chromadorea</taxon>
        <taxon>Rhabditida</taxon>
        <taxon>Rhabditina</taxon>
        <taxon>Rhabditomorpha</taxon>
        <taxon>Strongyloidea</taxon>
        <taxon>Heligmosomidae</taxon>
        <taxon>Heligmosomoides</taxon>
    </lineage>
</organism>
<reference evidence="2 3" key="1">
    <citation type="submission" date="2018-11" db="EMBL/GenBank/DDBJ databases">
        <authorList>
            <consortium name="Pathogen Informatics"/>
        </authorList>
    </citation>
    <scope>NUCLEOTIDE SEQUENCE [LARGE SCALE GENOMIC DNA]</scope>
</reference>
<keyword evidence="1" id="KW-1133">Transmembrane helix</keyword>
<keyword evidence="1" id="KW-0812">Transmembrane</keyword>
<proteinExistence type="predicted"/>
<keyword evidence="1" id="KW-0472">Membrane</keyword>
<keyword evidence="3" id="KW-1185">Reference proteome</keyword>
<evidence type="ECO:0000256" key="1">
    <source>
        <dbReference type="SAM" id="Phobius"/>
    </source>
</evidence>
<dbReference type="OrthoDB" id="5822365at2759"/>
<dbReference type="Proteomes" id="UP000050761">
    <property type="component" value="Unassembled WGS sequence"/>
</dbReference>
<evidence type="ECO:0000313" key="4">
    <source>
        <dbReference type="WBParaSite" id="HPBE_0002553801-mRNA-1"/>
    </source>
</evidence>
<accession>A0A183GS68</accession>